<dbReference type="Pfam" id="PF26576">
    <property type="entry name" value="IBH1_N"/>
    <property type="match status" value="1"/>
</dbReference>
<sequence>MSSTMNSNYEEQSDISIELHRKKRRKIDGDVTSTSTDHRRRLLNADQFRWRTSAEQHTYSGKLIDALRHVRRRNAPAISGSRAVRDAADKALAIAARGRTRWSRAILSNRRRNNHRKAKISSKSRIPPPRTPSVTAAKVPPLEKRVKVLGRLVPGCRKLSFPNLLEETTDYIAALQMQVRAMAAIAELLSGSSSSASGSMAAEPASSRSNNTNNSHNNPVQ</sequence>
<keyword evidence="8" id="KW-1185">Reference proteome</keyword>
<keyword evidence="3" id="KW-0804">Transcription</keyword>
<gene>
    <name evidence="7" type="ORF">RND81_12G164000</name>
</gene>
<dbReference type="GO" id="GO:0006355">
    <property type="term" value="P:regulation of DNA-templated transcription"/>
    <property type="evidence" value="ECO:0007669"/>
    <property type="project" value="InterPro"/>
</dbReference>
<evidence type="ECO:0000256" key="5">
    <source>
        <dbReference type="SAM" id="MobiDB-lite"/>
    </source>
</evidence>
<reference evidence="7" key="1">
    <citation type="submission" date="2024-03" db="EMBL/GenBank/DDBJ databases">
        <title>WGS assembly of Saponaria officinalis var. Norfolk2.</title>
        <authorList>
            <person name="Jenkins J."/>
            <person name="Shu S."/>
            <person name="Grimwood J."/>
            <person name="Barry K."/>
            <person name="Goodstein D."/>
            <person name="Schmutz J."/>
            <person name="Leebens-Mack J."/>
            <person name="Osbourn A."/>
        </authorList>
    </citation>
    <scope>NUCLEOTIDE SEQUENCE [LARGE SCALE GENOMIC DNA]</scope>
    <source>
        <strain evidence="7">JIC</strain>
    </source>
</reference>
<feature type="region of interest" description="Disordered" evidence="5">
    <location>
        <begin position="193"/>
        <end position="221"/>
    </location>
</feature>
<dbReference type="InterPro" id="IPR044549">
    <property type="entry name" value="bHLH_AtIBH1-like"/>
</dbReference>
<organism evidence="7 8">
    <name type="scientific">Saponaria officinalis</name>
    <name type="common">Common soapwort</name>
    <name type="synonym">Lychnis saponaria</name>
    <dbReference type="NCBI Taxonomy" id="3572"/>
    <lineage>
        <taxon>Eukaryota</taxon>
        <taxon>Viridiplantae</taxon>
        <taxon>Streptophyta</taxon>
        <taxon>Embryophyta</taxon>
        <taxon>Tracheophyta</taxon>
        <taxon>Spermatophyta</taxon>
        <taxon>Magnoliopsida</taxon>
        <taxon>eudicotyledons</taxon>
        <taxon>Gunneridae</taxon>
        <taxon>Pentapetalae</taxon>
        <taxon>Caryophyllales</taxon>
        <taxon>Caryophyllaceae</taxon>
        <taxon>Caryophylleae</taxon>
        <taxon>Saponaria</taxon>
    </lineage>
</organism>
<protein>
    <recommendedName>
        <fullName evidence="6">IBH1-like N-terminal domain-containing protein</fullName>
    </recommendedName>
</protein>
<evidence type="ECO:0000256" key="2">
    <source>
        <dbReference type="ARBA" id="ARBA00023015"/>
    </source>
</evidence>
<dbReference type="CDD" id="cd11444">
    <property type="entry name" value="bHLH_AtIBH1_like"/>
    <property type="match status" value="1"/>
</dbReference>
<accession>A0AAW1HBK5</accession>
<dbReference type="PANTHER" id="PTHR33124:SF12">
    <property type="entry name" value="TRANSCRIPTION FACTOR BHLH148"/>
    <property type="match status" value="1"/>
</dbReference>
<comment type="subcellular location">
    <subcellularLocation>
        <location evidence="1">Nucleus</location>
    </subcellularLocation>
</comment>
<dbReference type="SUPFAM" id="SSF47459">
    <property type="entry name" value="HLH, helix-loop-helix DNA-binding domain"/>
    <property type="match status" value="1"/>
</dbReference>
<dbReference type="PANTHER" id="PTHR33124">
    <property type="entry name" value="TRANSCRIPTION FACTOR IBH1-LIKE 1"/>
    <property type="match status" value="1"/>
</dbReference>
<dbReference type="GO" id="GO:0046983">
    <property type="term" value="F:protein dimerization activity"/>
    <property type="evidence" value="ECO:0007669"/>
    <property type="project" value="InterPro"/>
</dbReference>
<keyword evidence="2" id="KW-0805">Transcription regulation</keyword>
<feature type="domain" description="IBH1-like N-terminal" evidence="6">
    <location>
        <begin position="54"/>
        <end position="113"/>
    </location>
</feature>
<feature type="region of interest" description="Disordered" evidence="5">
    <location>
        <begin position="111"/>
        <end position="136"/>
    </location>
</feature>
<comment type="caution">
    <text evidence="7">The sequence shown here is derived from an EMBL/GenBank/DDBJ whole genome shotgun (WGS) entry which is preliminary data.</text>
</comment>
<dbReference type="EMBL" id="JBDFQZ010000012">
    <property type="protein sequence ID" value="KAK9673379.1"/>
    <property type="molecule type" value="Genomic_DNA"/>
</dbReference>
<evidence type="ECO:0000256" key="3">
    <source>
        <dbReference type="ARBA" id="ARBA00023163"/>
    </source>
</evidence>
<evidence type="ECO:0000313" key="8">
    <source>
        <dbReference type="Proteomes" id="UP001443914"/>
    </source>
</evidence>
<proteinExistence type="predicted"/>
<dbReference type="Proteomes" id="UP001443914">
    <property type="component" value="Unassembled WGS sequence"/>
</dbReference>
<dbReference type="GO" id="GO:0005634">
    <property type="term" value="C:nucleus"/>
    <property type="evidence" value="ECO:0007669"/>
    <property type="project" value="UniProtKB-SubCell"/>
</dbReference>
<dbReference type="GO" id="GO:0000976">
    <property type="term" value="F:transcription cis-regulatory region binding"/>
    <property type="evidence" value="ECO:0007669"/>
    <property type="project" value="UniProtKB-ARBA"/>
</dbReference>
<evidence type="ECO:0000256" key="4">
    <source>
        <dbReference type="ARBA" id="ARBA00023242"/>
    </source>
</evidence>
<evidence type="ECO:0000313" key="7">
    <source>
        <dbReference type="EMBL" id="KAK9673379.1"/>
    </source>
</evidence>
<dbReference type="InterPro" id="IPR036638">
    <property type="entry name" value="HLH_DNA-bd_sf"/>
</dbReference>
<dbReference type="InterPro" id="IPR059002">
    <property type="entry name" value="IBH1_N"/>
</dbReference>
<evidence type="ECO:0000256" key="1">
    <source>
        <dbReference type="ARBA" id="ARBA00004123"/>
    </source>
</evidence>
<name>A0AAW1HBK5_SAPOF</name>
<keyword evidence="4" id="KW-0539">Nucleus</keyword>
<dbReference type="InterPro" id="IPR044660">
    <property type="entry name" value="IBH1-like"/>
</dbReference>
<dbReference type="AlphaFoldDB" id="A0AAW1HBK5"/>
<feature type="compositionally biased region" description="Basic residues" evidence="5">
    <location>
        <begin position="111"/>
        <end position="122"/>
    </location>
</feature>
<evidence type="ECO:0000259" key="6">
    <source>
        <dbReference type="Pfam" id="PF26576"/>
    </source>
</evidence>